<dbReference type="PANTHER" id="PTHR33991:SF1">
    <property type="entry name" value="DNA REPAIR PROTEIN RECO"/>
    <property type="match status" value="1"/>
</dbReference>
<keyword evidence="4 7" id="KW-0233">DNA recombination</keyword>
<dbReference type="EMBL" id="WMIA01000002">
    <property type="protein sequence ID" value="MTF37941.1"/>
    <property type="molecule type" value="Genomic_DNA"/>
</dbReference>
<dbReference type="Gene3D" id="2.40.50.140">
    <property type="entry name" value="Nucleic acid-binding proteins"/>
    <property type="match status" value="1"/>
</dbReference>
<dbReference type="InterPro" id="IPR042242">
    <property type="entry name" value="RecO_C"/>
</dbReference>
<feature type="domain" description="DNA replication/recombination mediator RecO N-terminal" evidence="8">
    <location>
        <begin position="1"/>
        <end position="75"/>
    </location>
</feature>
<dbReference type="InterPro" id="IPR003717">
    <property type="entry name" value="RecO"/>
</dbReference>
<dbReference type="InterPro" id="IPR037278">
    <property type="entry name" value="ARFGAP/RecO"/>
</dbReference>
<keyword evidence="3 7" id="KW-0227">DNA damage</keyword>
<evidence type="ECO:0000259" key="8">
    <source>
        <dbReference type="Pfam" id="PF11967"/>
    </source>
</evidence>
<dbReference type="SUPFAM" id="SSF50249">
    <property type="entry name" value="Nucleic acid-binding proteins"/>
    <property type="match status" value="1"/>
</dbReference>
<accession>A0A844GS98</accession>
<evidence type="ECO:0000256" key="1">
    <source>
        <dbReference type="ARBA" id="ARBA00007452"/>
    </source>
</evidence>
<dbReference type="RefSeq" id="WP_155082788.1">
    <property type="nucleotide sequence ID" value="NZ_WMIA01000002.1"/>
</dbReference>
<dbReference type="Gene3D" id="1.20.1440.120">
    <property type="entry name" value="Recombination protein O, C-terminal domain"/>
    <property type="match status" value="1"/>
</dbReference>
<name>A0A844GS98_9CHRO</name>
<dbReference type="InterPro" id="IPR022572">
    <property type="entry name" value="DNA_rep/recomb_RecO_N"/>
</dbReference>
<gene>
    <name evidence="7 9" type="primary">recO</name>
    <name evidence="9" type="ORF">GGC33_03260</name>
</gene>
<dbReference type="SUPFAM" id="SSF57863">
    <property type="entry name" value="ArfGap/RecO-like zinc finger"/>
    <property type="match status" value="1"/>
</dbReference>
<comment type="similarity">
    <text evidence="1 7">Belongs to the RecO family.</text>
</comment>
<dbReference type="GO" id="GO:0043590">
    <property type="term" value="C:bacterial nucleoid"/>
    <property type="evidence" value="ECO:0007669"/>
    <property type="project" value="TreeGrafter"/>
</dbReference>
<evidence type="ECO:0000313" key="9">
    <source>
        <dbReference type="EMBL" id="MTF37941.1"/>
    </source>
</evidence>
<dbReference type="NCBIfam" id="TIGR00613">
    <property type="entry name" value="reco"/>
    <property type="match status" value="1"/>
</dbReference>
<protein>
    <recommendedName>
        <fullName evidence="2 7">DNA repair protein RecO</fullName>
    </recommendedName>
    <alternativeName>
        <fullName evidence="6 7">Recombination protein O</fullName>
    </alternativeName>
</protein>
<sequence length="271" mass="31216">MNANFQTTGIILQKKPFGENDLLISFLSPELGLKKAIAPNGRLYKSTLRGRTELLMVNDFFLIKGRNLDRILQIEGQISYGQLNSNIGKSTISQYLAELVLHLAHEQPQKELYMLFLEHLRRIDSLTDNEKLFAYLAQAVFHLLAISGIAPEIYHCVHNQRQIQPNFEQPYWRVGFTFQGGGVTEYVKSSYSSHYYQINDHLNAVELALLQSLPKPSLLSDLREIIPFNCDDLVIQKSWMRIERILKNYLEFHLDCKMRSAEVIADILIGF</sequence>
<dbReference type="PANTHER" id="PTHR33991">
    <property type="entry name" value="DNA REPAIR PROTEIN RECO"/>
    <property type="match status" value="1"/>
</dbReference>
<comment type="function">
    <text evidence="7">Involved in DNA repair and RecF pathway recombination.</text>
</comment>
<evidence type="ECO:0000256" key="6">
    <source>
        <dbReference type="ARBA" id="ARBA00033409"/>
    </source>
</evidence>
<evidence type="ECO:0000256" key="3">
    <source>
        <dbReference type="ARBA" id="ARBA00022763"/>
    </source>
</evidence>
<dbReference type="Pfam" id="PF11967">
    <property type="entry name" value="RecO_N"/>
    <property type="match status" value="1"/>
</dbReference>
<dbReference type="GO" id="GO:0006310">
    <property type="term" value="P:DNA recombination"/>
    <property type="evidence" value="ECO:0007669"/>
    <property type="project" value="UniProtKB-UniRule"/>
</dbReference>
<organism evidence="9 10">
    <name type="scientific">Cyanobacterium aponinum 0216</name>
    <dbReference type="NCBI Taxonomy" id="2676140"/>
    <lineage>
        <taxon>Bacteria</taxon>
        <taxon>Bacillati</taxon>
        <taxon>Cyanobacteriota</taxon>
        <taxon>Cyanophyceae</taxon>
        <taxon>Oscillatoriophycideae</taxon>
        <taxon>Chroococcales</taxon>
        <taxon>Geminocystaceae</taxon>
        <taxon>Cyanobacterium</taxon>
    </lineage>
</organism>
<evidence type="ECO:0000256" key="5">
    <source>
        <dbReference type="ARBA" id="ARBA00023204"/>
    </source>
</evidence>
<dbReference type="GO" id="GO:0006302">
    <property type="term" value="P:double-strand break repair"/>
    <property type="evidence" value="ECO:0007669"/>
    <property type="project" value="TreeGrafter"/>
</dbReference>
<dbReference type="AlphaFoldDB" id="A0A844GS98"/>
<comment type="caution">
    <text evidence="9">The sequence shown here is derived from an EMBL/GenBank/DDBJ whole genome shotgun (WGS) entry which is preliminary data.</text>
</comment>
<evidence type="ECO:0000256" key="4">
    <source>
        <dbReference type="ARBA" id="ARBA00023172"/>
    </source>
</evidence>
<dbReference type="Proteomes" id="UP000437131">
    <property type="component" value="Unassembled WGS sequence"/>
</dbReference>
<keyword evidence="5 7" id="KW-0234">DNA repair</keyword>
<reference evidence="9 10" key="1">
    <citation type="submission" date="2019-11" db="EMBL/GenBank/DDBJ databases">
        <title>Isolation of a new High Light Tolerant Cyanobacteria.</title>
        <authorList>
            <person name="Dobson Z."/>
            <person name="Vaughn N."/>
            <person name="Vaughn M."/>
            <person name="Fromme P."/>
            <person name="Mazor Y."/>
        </authorList>
    </citation>
    <scope>NUCLEOTIDE SEQUENCE [LARGE SCALE GENOMIC DNA]</scope>
    <source>
        <strain evidence="9 10">0216</strain>
    </source>
</reference>
<proteinExistence type="inferred from homology"/>
<evidence type="ECO:0000256" key="7">
    <source>
        <dbReference type="HAMAP-Rule" id="MF_00201"/>
    </source>
</evidence>
<evidence type="ECO:0000313" key="10">
    <source>
        <dbReference type="Proteomes" id="UP000437131"/>
    </source>
</evidence>
<dbReference type="Pfam" id="PF02565">
    <property type="entry name" value="RecO_C"/>
    <property type="match status" value="1"/>
</dbReference>
<dbReference type="HAMAP" id="MF_00201">
    <property type="entry name" value="RecO"/>
    <property type="match status" value="1"/>
</dbReference>
<dbReference type="InterPro" id="IPR012340">
    <property type="entry name" value="NA-bd_OB-fold"/>
</dbReference>
<evidence type="ECO:0000256" key="2">
    <source>
        <dbReference type="ARBA" id="ARBA00021310"/>
    </source>
</evidence>